<feature type="transmembrane region" description="Helical" evidence="6">
    <location>
        <begin position="175"/>
        <end position="195"/>
    </location>
</feature>
<feature type="transmembrane region" description="Helical" evidence="6">
    <location>
        <begin position="122"/>
        <end position="141"/>
    </location>
</feature>
<evidence type="ECO:0000256" key="3">
    <source>
        <dbReference type="ARBA" id="ARBA00022692"/>
    </source>
</evidence>
<dbReference type="PANTHER" id="PTHR30250">
    <property type="entry name" value="PST FAMILY PREDICTED COLANIC ACID TRANSPORTER"/>
    <property type="match status" value="1"/>
</dbReference>
<proteinExistence type="predicted"/>
<dbReference type="GO" id="GO:0005886">
    <property type="term" value="C:plasma membrane"/>
    <property type="evidence" value="ECO:0007669"/>
    <property type="project" value="UniProtKB-SubCell"/>
</dbReference>
<dbReference type="InterPro" id="IPR050833">
    <property type="entry name" value="Poly_Biosynth_Transport"/>
</dbReference>
<protein>
    <submittedName>
        <fullName evidence="7">Putative O-antigen transporter</fullName>
    </submittedName>
</protein>
<evidence type="ECO:0000256" key="5">
    <source>
        <dbReference type="ARBA" id="ARBA00023136"/>
    </source>
</evidence>
<dbReference type="Pfam" id="PF01943">
    <property type="entry name" value="Polysacc_synt"/>
    <property type="match status" value="1"/>
</dbReference>
<comment type="caution">
    <text evidence="7">The sequence shown here is derived from an EMBL/GenBank/DDBJ whole genome shotgun (WGS) entry which is preliminary data.</text>
</comment>
<feature type="transmembrane region" description="Helical" evidence="6">
    <location>
        <begin position="215"/>
        <end position="234"/>
    </location>
</feature>
<feature type="transmembrane region" description="Helical" evidence="6">
    <location>
        <begin position="295"/>
        <end position="313"/>
    </location>
</feature>
<feature type="transmembrane region" description="Helical" evidence="6">
    <location>
        <begin position="421"/>
        <end position="440"/>
    </location>
</feature>
<feature type="transmembrane region" description="Helical" evidence="6">
    <location>
        <begin position="333"/>
        <end position="355"/>
    </location>
</feature>
<keyword evidence="2" id="KW-1003">Cell membrane</keyword>
<organism evidence="7 8">
    <name type="scientific">Eisenbergiella tayi</name>
    <dbReference type="NCBI Taxonomy" id="1432052"/>
    <lineage>
        <taxon>Bacteria</taxon>
        <taxon>Bacillati</taxon>
        <taxon>Bacillota</taxon>
        <taxon>Clostridia</taxon>
        <taxon>Lachnospirales</taxon>
        <taxon>Lachnospiraceae</taxon>
        <taxon>Eisenbergiella</taxon>
    </lineage>
</organism>
<keyword evidence="5 6" id="KW-0472">Membrane</keyword>
<dbReference type="AlphaFoldDB" id="A0A1E3AEG4"/>
<evidence type="ECO:0000256" key="6">
    <source>
        <dbReference type="SAM" id="Phobius"/>
    </source>
</evidence>
<evidence type="ECO:0000313" key="7">
    <source>
        <dbReference type="EMBL" id="ODM07112.1"/>
    </source>
</evidence>
<evidence type="ECO:0000256" key="1">
    <source>
        <dbReference type="ARBA" id="ARBA00004651"/>
    </source>
</evidence>
<keyword evidence="4 6" id="KW-1133">Transmembrane helix</keyword>
<feature type="transmembrane region" description="Helical" evidence="6">
    <location>
        <begin position="254"/>
        <end position="274"/>
    </location>
</feature>
<dbReference type="Proteomes" id="UP000094067">
    <property type="component" value="Unassembled WGS sequence"/>
</dbReference>
<feature type="transmembrane region" description="Helical" evidence="6">
    <location>
        <begin position="87"/>
        <end position="110"/>
    </location>
</feature>
<feature type="transmembrane region" description="Helical" evidence="6">
    <location>
        <begin position="56"/>
        <end position="75"/>
    </location>
</feature>
<dbReference type="PANTHER" id="PTHR30250:SF11">
    <property type="entry name" value="O-ANTIGEN TRANSPORTER-RELATED"/>
    <property type="match status" value="1"/>
</dbReference>
<feature type="transmembrane region" description="Helical" evidence="6">
    <location>
        <begin position="148"/>
        <end position="169"/>
    </location>
</feature>
<dbReference type="CDD" id="cd13128">
    <property type="entry name" value="MATE_Wzx_like"/>
    <property type="match status" value="1"/>
</dbReference>
<feature type="transmembrane region" description="Helical" evidence="6">
    <location>
        <begin position="446"/>
        <end position="464"/>
    </location>
</feature>
<evidence type="ECO:0000256" key="2">
    <source>
        <dbReference type="ARBA" id="ARBA00022475"/>
    </source>
</evidence>
<accession>A0A1E3AEG4</accession>
<gene>
    <name evidence="7" type="primary">rfbX_3</name>
    <name evidence="7" type="ORF">BEI61_03002</name>
</gene>
<dbReference type="EMBL" id="MCGH01000002">
    <property type="protein sequence ID" value="ODM07112.1"/>
    <property type="molecule type" value="Genomic_DNA"/>
</dbReference>
<feature type="transmembrane region" description="Helical" evidence="6">
    <location>
        <begin position="12"/>
        <end position="36"/>
    </location>
</feature>
<evidence type="ECO:0000256" key="4">
    <source>
        <dbReference type="ARBA" id="ARBA00022989"/>
    </source>
</evidence>
<comment type="subcellular location">
    <subcellularLocation>
        <location evidence="1">Cell membrane</location>
        <topology evidence="1">Multi-pass membrane protein</topology>
    </subcellularLocation>
</comment>
<reference evidence="7 8" key="1">
    <citation type="submission" date="2016-07" db="EMBL/GenBank/DDBJ databases">
        <title>Characterization of isolates of Eisenbergiella tayi derived from blood cultures, using whole genome sequencing.</title>
        <authorList>
            <person name="Burdz T."/>
            <person name="Wiebe D."/>
            <person name="Huynh C."/>
            <person name="Bernard K."/>
        </authorList>
    </citation>
    <scope>NUCLEOTIDE SEQUENCE [LARGE SCALE GENOMIC DNA]</scope>
    <source>
        <strain evidence="7 8">NML 110608</strain>
    </source>
</reference>
<keyword evidence="3 6" id="KW-0812">Transmembrane</keyword>
<feature type="transmembrane region" description="Helical" evidence="6">
    <location>
        <begin position="389"/>
        <end position="409"/>
    </location>
</feature>
<name>A0A1E3AEG4_9FIRM</name>
<evidence type="ECO:0000313" key="8">
    <source>
        <dbReference type="Proteomes" id="UP000094067"/>
    </source>
</evidence>
<dbReference type="InterPro" id="IPR002797">
    <property type="entry name" value="Polysacc_synth"/>
</dbReference>
<dbReference type="RefSeq" id="WP_069152839.1">
    <property type="nucleotide sequence ID" value="NZ_MCGH01000002.1"/>
</dbReference>
<sequence>MQNKSIKQKSVKFNIAMNAILTMSSFAFTIISFPYVTRVLSPDSLGISSFAVSLSSYFLLFARLGIPTYGVVACAKVRDDKDALSKVAQELLIINLVTSIIAYFFFLIALFTVPKLSQQKNVYIIASILILLDLFGGEWLYKAVEQYYYITIRNIAFKVIALILMFATVRKASDYIGYTVVTVVATSGSYVLNLINLSKIIDLKLMRGLEFKIHLKAIGTFFAMACATTIYTHLDTVMLGFMSTDEIVGYYNVSVKMKSFLVSVVTSISTVLLPRASYYINNGNKDKFYSLSQKALKVVISLGLSVTIFFMIYSEITIEIISGVAYLPAVRPMQIITPTVLFIGMTNIIGIQMLVPLGKEINVLKSEIAGAIVDIILNALLIPKYGASGAAIGTLCAEFIVLIIQFISLKEELMRMLHDMKLQWLGMLMIILICVETVISKGIKNSLISFGVGGIVYVVIMMCWGKISGIIDDTGVKNI</sequence>